<dbReference type="EMBL" id="FXZK01000002">
    <property type="protein sequence ID" value="SMY07585.1"/>
    <property type="molecule type" value="Genomic_DNA"/>
</dbReference>
<feature type="compositionally biased region" description="Basic and acidic residues" evidence="1">
    <location>
        <begin position="160"/>
        <end position="170"/>
    </location>
</feature>
<gene>
    <name evidence="2" type="ORF">LOM8899_01721</name>
</gene>
<evidence type="ECO:0000313" key="3">
    <source>
        <dbReference type="Proteomes" id="UP000201613"/>
    </source>
</evidence>
<dbReference type="AlphaFoldDB" id="A0A238LDV0"/>
<sequence>MTTDDARRIAQDFLDRQGEVTMNGDVDATLEWCDLPCTLETVEQRVVVTTEAHMRAVCAAFIETLRTKRLTYMIRRCLDAKFRDDETLWVSYETRYVRDRAILADESYLGFVILRHRGDRWKISTMQFAADGSSPSNVALNKSASKARGTEAGTVAPTEDSDKKPVVPTI</sequence>
<dbReference type="RefSeq" id="WP_093991766.1">
    <property type="nucleotide sequence ID" value="NZ_FXZK01000002.1"/>
</dbReference>
<protein>
    <recommendedName>
        <fullName evidence="4">SnoaL-like domain-containing protein</fullName>
    </recommendedName>
</protein>
<evidence type="ECO:0000313" key="2">
    <source>
        <dbReference type="EMBL" id="SMY07585.1"/>
    </source>
</evidence>
<feature type="compositionally biased region" description="Polar residues" evidence="1">
    <location>
        <begin position="133"/>
        <end position="144"/>
    </location>
</feature>
<reference evidence="2 3" key="1">
    <citation type="submission" date="2017-05" db="EMBL/GenBank/DDBJ databases">
        <authorList>
            <person name="Song R."/>
            <person name="Chenine A.L."/>
            <person name="Ruprecht R.M."/>
        </authorList>
    </citation>
    <scope>NUCLEOTIDE SEQUENCE [LARGE SCALE GENOMIC DNA]</scope>
    <source>
        <strain evidence="2 3">CECT 8899</strain>
    </source>
</reference>
<dbReference type="OrthoDB" id="7858976at2"/>
<name>A0A238LDV0_9RHOB</name>
<feature type="region of interest" description="Disordered" evidence="1">
    <location>
        <begin position="131"/>
        <end position="170"/>
    </location>
</feature>
<evidence type="ECO:0000256" key="1">
    <source>
        <dbReference type="SAM" id="MobiDB-lite"/>
    </source>
</evidence>
<organism evidence="2 3">
    <name type="scientific">Flavimaricola marinus</name>
    <dbReference type="NCBI Taxonomy" id="1819565"/>
    <lineage>
        <taxon>Bacteria</taxon>
        <taxon>Pseudomonadati</taxon>
        <taxon>Pseudomonadota</taxon>
        <taxon>Alphaproteobacteria</taxon>
        <taxon>Rhodobacterales</taxon>
        <taxon>Paracoccaceae</taxon>
        <taxon>Flavimaricola</taxon>
    </lineage>
</organism>
<proteinExistence type="predicted"/>
<keyword evidence="3" id="KW-1185">Reference proteome</keyword>
<accession>A0A238LDV0</accession>
<evidence type="ECO:0008006" key="4">
    <source>
        <dbReference type="Google" id="ProtNLM"/>
    </source>
</evidence>
<dbReference type="Proteomes" id="UP000201613">
    <property type="component" value="Unassembled WGS sequence"/>
</dbReference>